<reference evidence="2 3" key="1">
    <citation type="journal article" date="2020" name="Insects">
        <title>Bacteria Belonging to Pseudomonas typographi sp. nov. from the Bark Beetle Ips typographus Have Genomic Potential to Aid in the Host Ecology.</title>
        <authorList>
            <person name="Peral-Aranega E."/>
            <person name="Saati-Santamaria Z."/>
            <person name="Kolarik M."/>
            <person name="Rivas R."/>
            <person name="Garcia-Fraile P."/>
        </authorList>
    </citation>
    <scope>NUCLEOTIDE SEQUENCE [LARGE SCALE GENOMIC DNA]</scope>
    <source>
        <strain evidence="2 3">CA3A</strain>
    </source>
</reference>
<evidence type="ECO:0000259" key="1">
    <source>
        <dbReference type="PROSITE" id="PS50943"/>
    </source>
</evidence>
<feature type="domain" description="HTH cro/C1-type" evidence="1">
    <location>
        <begin position="8"/>
        <end position="66"/>
    </location>
</feature>
<name>A0ABR7Z7L7_9PSED</name>
<dbReference type="SUPFAM" id="SSF47413">
    <property type="entry name" value="lambda repressor-like DNA-binding domains"/>
    <property type="match status" value="1"/>
</dbReference>
<gene>
    <name evidence="2" type="ORF">HAQ05_22915</name>
</gene>
<dbReference type="Gene3D" id="1.10.260.40">
    <property type="entry name" value="lambda repressor-like DNA-binding domains"/>
    <property type="match status" value="1"/>
</dbReference>
<protein>
    <submittedName>
        <fullName evidence="2">Helix-turn-helix transcriptional regulator</fullName>
    </submittedName>
</protein>
<dbReference type="SMART" id="SM00530">
    <property type="entry name" value="HTH_XRE"/>
    <property type="match status" value="1"/>
</dbReference>
<sequence>MSTFCKRLKEARLAADISQERLGIEAGIEPASASARMNQYETGKHSPNPTTVQQIATALDLPASYFYSEDDDVARMLVLFHRLPVQQRKQVLLDLETLVGNGLES</sequence>
<accession>A0ABR7Z7L7</accession>
<dbReference type="CDD" id="cd00093">
    <property type="entry name" value="HTH_XRE"/>
    <property type="match status" value="1"/>
</dbReference>
<dbReference type="InterPro" id="IPR010982">
    <property type="entry name" value="Lambda_DNA-bd_dom_sf"/>
</dbReference>
<organism evidence="2 3">
    <name type="scientific">Pseudomonas typographi</name>
    <dbReference type="NCBI Taxonomy" id="2715964"/>
    <lineage>
        <taxon>Bacteria</taxon>
        <taxon>Pseudomonadati</taxon>
        <taxon>Pseudomonadota</taxon>
        <taxon>Gammaproteobacteria</taxon>
        <taxon>Pseudomonadales</taxon>
        <taxon>Pseudomonadaceae</taxon>
        <taxon>Pseudomonas</taxon>
    </lineage>
</organism>
<dbReference type="RefSeq" id="WP_190424952.1">
    <property type="nucleotide sequence ID" value="NZ_JAAOCA010000037.1"/>
</dbReference>
<keyword evidence="3" id="KW-1185">Reference proteome</keyword>
<proteinExistence type="predicted"/>
<dbReference type="InterPro" id="IPR001387">
    <property type="entry name" value="Cro/C1-type_HTH"/>
</dbReference>
<dbReference type="Pfam" id="PF01381">
    <property type="entry name" value="HTH_3"/>
    <property type="match status" value="1"/>
</dbReference>
<evidence type="ECO:0000313" key="2">
    <source>
        <dbReference type="EMBL" id="MBD1601534.1"/>
    </source>
</evidence>
<evidence type="ECO:0000313" key="3">
    <source>
        <dbReference type="Proteomes" id="UP000805841"/>
    </source>
</evidence>
<dbReference type="Proteomes" id="UP000805841">
    <property type="component" value="Unassembled WGS sequence"/>
</dbReference>
<dbReference type="PROSITE" id="PS50943">
    <property type="entry name" value="HTH_CROC1"/>
    <property type="match status" value="1"/>
</dbReference>
<dbReference type="EMBL" id="JAAOCA010000037">
    <property type="protein sequence ID" value="MBD1601534.1"/>
    <property type="molecule type" value="Genomic_DNA"/>
</dbReference>
<comment type="caution">
    <text evidence="2">The sequence shown here is derived from an EMBL/GenBank/DDBJ whole genome shotgun (WGS) entry which is preliminary data.</text>
</comment>